<proteinExistence type="predicted"/>
<dbReference type="RefSeq" id="XP_038051896.1">
    <property type="nucleotide sequence ID" value="XM_038195968.1"/>
</dbReference>
<feature type="transmembrane region" description="Helical" evidence="1">
    <location>
        <begin position="103"/>
        <end position="124"/>
    </location>
</feature>
<keyword evidence="1" id="KW-1133">Transmembrane helix</keyword>
<accession>A0A913ZLG6</accession>
<evidence type="ECO:0000313" key="2">
    <source>
        <dbReference type="EnsemblMetazoa" id="XP_038051896.1"/>
    </source>
</evidence>
<keyword evidence="1" id="KW-0812">Transmembrane</keyword>
<evidence type="ECO:0000256" key="1">
    <source>
        <dbReference type="SAM" id="Phobius"/>
    </source>
</evidence>
<dbReference type="OMA" id="GANKEQC"/>
<dbReference type="EnsemblMetazoa" id="XM_038195968.1">
    <property type="protein sequence ID" value="XP_038051896.1"/>
    <property type="gene ID" value="LOC119724760"/>
</dbReference>
<dbReference type="InterPro" id="IPR030417">
    <property type="entry name" value="MS4A"/>
</dbReference>
<dbReference type="Proteomes" id="UP000887568">
    <property type="component" value="Unplaced"/>
</dbReference>
<dbReference type="GeneID" id="119724760"/>
<feature type="transmembrane region" description="Helical" evidence="1">
    <location>
        <begin position="40"/>
        <end position="62"/>
    </location>
</feature>
<evidence type="ECO:0000313" key="3">
    <source>
        <dbReference type="Proteomes" id="UP000887568"/>
    </source>
</evidence>
<feature type="transmembrane region" description="Helical" evidence="1">
    <location>
        <begin position="144"/>
        <end position="169"/>
    </location>
</feature>
<dbReference type="OrthoDB" id="10071849at2759"/>
<name>A0A913ZLG6_PATMI</name>
<keyword evidence="1" id="KW-0472">Membrane</keyword>
<dbReference type="AlphaFoldDB" id="A0A913ZLG6"/>
<organism evidence="2 3">
    <name type="scientific">Patiria miniata</name>
    <name type="common">Bat star</name>
    <name type="synonym">Asterina miniata</name>
    <dbReference type="NCBI Taxonomy" id="46514"/>
    <lineage>
        <taxon>Eukaryota</taxon>
        <taxon>Metazoa</taxon>
        <taxon>Echinodermata</taxon>
        <taxon>Eleutherozoa</taxon>
        <taxon>Asterozoa</taxon>
        <taxon>Asteroidea</taxon>
        <taxon>Valvatacea</taxon>
        <taxon>Valvatida</taxon>
        <taxon>Asterinidae</taxon>
        <taxon>Patiria</taxon>
    </lineage>
</organism>
<reference evidence="2" key="1">
    <citation type="submission" date="2022-11" db="UniProtKB">
        <authorList>
            <consortium name="EnsemblMetazoa"/>
        </authorList>
    </citation>
    <scope>IDENTIFICATION</scope>
</reference>
<feature type="transmembrane region" description="Helical" evidence="1">
    <location>
        <begin position="68"/>
        <end position="91"/>
    </location>
</feature>
<sequence>MNVDALPRGQPPVFVMMPHSGQRQGHLSGVIDAMADAVKILGVAQFLMAMPCVALGVAAFLYKCHYGYIAAGIWVGAMVLLSGVMGIYAGANKEQCPLSCYHMMSILNILSGTALLTIHTLSVLQELTTCADATKTCPALCLTFNNLLSATGLVFFFLALTAAIVSVSLNTKVAKSKEQVIPLIPYPYGNRPAMRPLPAPNAGATRGDIQLQNLDFNDESFKFL</sequence>
<dbReference type="PANTHER" id="PTHR23320">
    <property type="entry name" value="MEMBRANE-SPANNING 4-DOMAINS SUBFAMILY A MS4A -RELATED"/>
    <property type="match status" value="1"/>
</dbReference>
<protein>
    <submittedName>
        <fullName evidence="2">Uncharacterized protein</fullName>
    </submittedName>
</protein>
<dbReference type="PANTHER" id="PTHR23320:SF130">
    <property type="entry name" value="TRANSMEMBRANE PROTEIN 212"/>
    <property type="match status" value="1"/>
</dbReference>
<keyword evidence="3" id="KW-1185">Reference proteome</keyword>